<dbReference type="InterPro" id="IPR053158">
    <property type="entry name" value="CapK_Type1_Caps_Biosynth"/>
</dbReference>
<dbReference type="PATRIC" id="fig|1635277.3.peg.3"/>
<dbReference type="Proteomes" id="UP000053467">
    <property type="component" value="Unassembled WGS sequence"/>
</dbReference>
<accession>A0A124G0N4</accession>
<evidence type="ECO:0000313" key="1">
    <source>
        <dbReference type="EMBL" id="KUK87997.1"/>
    </source>
</evidence>
<evidence type="ECO:0000313" key="2">
    <source>
        <dbReference type="Proteomes" id="UP000053467"/>
    </source>
</evidence>
<reference evidence="2" key="1">
    <citation type="journal article" date="2015" name="MBio">
        <title>Genome-Resolved Metagenomic Analysis Reveals Roles for Candidate Phyla and Other Microbial Community Members in Biogeochemical Transformations in Oil Reservoirs.</title>
        <authorList>
            <person name="Hu P."/>
            <person name="Tom L."/>
            <person name="Singh A."/>
            <person name="Thomas B.C."/>
            <person name="Baker B.J."/>
            <person name="Piceno Y.M."/>
            <person name="Andersen G.L."/>
            <person name="Banfield J.F."/>
        </authorList>
    </citation>
    <scope>NUCLEOTIDE SEQUENCE [LARGE SCALE GENOMIC DNA]</scope>
</reference>
<dbReference type="AlphaFoldDB" id="A0A124G0N4"/>
<dbReference type="InterPro" id="IPR042099">
    <property type="entry name" value="ANL_N_sf"/>
</dbReference>
<dbReference type="PANTHER" id="PTHR36932">
    <property type="entry name" value="CAPSULAR POLYSACCHARIDE BIOSYNTHESIS PROTEIN"/>
    <property type="match status" value="1"/>
</dbReference>
<protein>
    <submittedName>
        <fullName evidence="1">F390 synthetase-like protein</fullName>
    </submittedName>
</protein>
<name>A0A124G0N4_UNCT6</name>
<sequence length="454" mass="53314">MTKLQNIYDNSPIIIQNLIVSLSGFNKFNQRYGRIYFEHRKFLKEFESWEKEKKINYQLKKLNEFINFARKNSKFYKKLYSNIPDKPLNEINDLKRFPIITKEMIRENLDEIITIPKWKGIISHTGGTTGKSLEVVFTKEDVMRRMAMLDHFKSRFGFENRLMRRATFNGQHIVPPNQKNKIFWRYNISCKQMIYSSFHTSEENLKYYCESLNSFKPQSIDGFFSSIVDLASYIKRKKIKLKFKPIAIFPTSEKVLKEDKELIEEVFQCKVYDQYASSEGAPFITECEKGNLHIELSTGVFEFIDENSKEIVVTSFDTKGTPLIRYRIGDSIEAIDFNFNCSCGIQSPIVKEINGRTTDFLVTIDGVRINAGNVANLFKNLHNSVIKSQIVQVSKDNIIIKLVVDKRIYKKEYDNQLHDEFLHKFGSKMKIEIQHVEEIEKESSGKYRFIINRI</sequence>
<organism evidence="1 2">
    <name type="scientific">candidate division TA06 bacterium 34_109</name>
    <dbReference type="NCBI Taxonomy" id="1635277"/>
    <lineage>
        <taxon>Bacteria</taxon>
        <taxon>Bacteria division TA06</taxon>
    </lineage>
</organism>
<comment type="caution">
    <text evidence="1">The sequence shown here is derived from an EMBL/GenBank/DDBJ whole genome shotgun (WGS) entry which is preliminary data.</text>
</comment>
<dbReference type="SUPFAM" id="SSF56801">
    <property type="entry name" value="Acetyl-CoA synthetase-like"/>
    <property type="match status" value="1"/>
</dbReference>
<dbReference type="PANTHER" id="PTHR36932:SF1">
    <property type="entry name" value="CAPSULAR POLYSACCHARIDE BIOSYNTHESIS PROTEIN"/>
    <property type="match status" value="1"/>
</dbReference>
<proteinExistence type="predicted"/>
<dbReference type="Gene3D" id="3.40.50.12780">
    <property type="entry name" value="N-terminal domain of ligase-like"/>
    <property type="match status" value="1"/>
</dbReference>
<gene>
    <name evidence="1" type="ORF">XE03_0003</name>
</gene>
<dbReference type="EMBL" id="LGGX01000001">
    <property type="protein sequence ID" value="KUK87997.1"/>
    <property type="molecule type" value="Genomic_DNA"/>
</dbReference>